<dbReference type="Proteomes" id="UP000305792">
    <property type="component" value="Unassembled WGS sequence"/>
</dbReference>
<comment type="caution">
    <text evidence="2">The sequence shown here is derived from an EMBL/GenBank/DDBJ whole genome shotgun (WGS) entry which is preliminary data.</text>
</comment>
<reference evidence="2 3" key="1">
    <citation type="journal article" date="2018" name="Int. J. Syst. Evol. Microbiol.">
        <title>Glycomyces paridis sp. nov., isolated from the medicinal plant Paris polyphylla.</title>
        <authorList>
            <person name="Fang X.M."/>
            <person name="Bai J.L."/>
            <person name="Su J."/>
            <person name="Zhao L.L."/>
            <person name="Liu H.Y."/>
            <person name="Ma B.P."/>
            <person name="Zhang Y.Q."/>
            <person name="Yu L.Y."/>
        </authorList>
    </citation>
    <scope>NUCLEOTIDE SEQUENCE [LARGE SCALE GENOMIC DNA]</scope>
    <source>
        <strain evidence="2 3">CPCC 204357</strain>
    </source>
</reference>
<sequence length="173" mass="19591">MTVTDEDSIQDGPGEVPSLRNPAFKDWVERSVTELQRLHGWTKAEVARRGGLSRQQVNRWRGIGGPQSLPEAETLIVFCRSLDLDLAEPYRILGWDAATPTAGGRRPAPHPVADHELRMKMQRVRFLLEDPYLDDDDRALLEHMMDTLIVQLEVRVARRREAVERDGTRSAGG</sequence>
<gene>
    <name evidence="2" type="ORF">E9998_07080</name>
</gene>
<proteinExistence type="predicted"/>
<dbReference type="InterPro" id="IPR001387">
    <property type="entry name" value="Cro/C1-type_HTH"/>
</dbReference>
<keyword evidence="3" id="KW-1185">Reference proteome</keyword>
<evidence type="ECO:0000313" key="3">
    <source>
        <dbReference type="Proteomes" id="UP000305792"/>
    </source>
</evidence>
<organism evidence="2 3">
    <name type="scientific">Glycomyces paridis</name>
    <dbReference type="NCBI Taxonomy" id="2126555"/>
    <lineage>
        <taxon>Bacteria</taxon>
        <taxon>Bacillati</taxon>
        <taxon>Actinomycetota</taxon>
        <taxon>Actinomycetes</taxon>
        <taxon>Glycomycetales</taxon>
        <taxon>Glycomycetaceae</taxon>
        <taxon>Glycomyces</taxon>
    </lineage>
</organism>
<dbReference type="EMBL" id="STGX01000004">
    <property type="protein sequence ID" value="THV30133.1"/>
    <property type="molecule type" value="Genomic_DNA"/>
</dbReference>
<evidence type="ECO:0000313" key="2">
    <source>
        <dbReference type="EMBL" id="THV30133.1"/>
    </source>
</evidence>
<dbReference type="CDD" id="cd00093">
    <property type="entry name" value="HTH_XRE"/>
    <property type="match status" value="1"/>
</dbReference>
<name>A0A4S8PHR2_9ACTN</name>
<accession>A0A4S8PHR2</accession>
<dbReference type="AlphaFoldDB" id="A0A4S8PHR2"/>
<protein>
    <submittedName>
        <fullName evidence="2">Helix-turn-helix transcriptional regulator</fullName>
    </submittedName>
</protein>
<feature type="region of interest" description="Disordered" evidence="1">
    <location>
        <begin position="1"/>
        <end position="21"/>
    </location>
</feature>
<evidence type="ECO:0000256" key="1">
    <source>
        <dbReference type="SAM" id="MobiDB-lite"/>
    </source>
</evidence>